<evidence type="ECO:0000313" key="3">
    <source>
        <dbReference type="Proteomes" id="UP000556436"/>
    </source>
</evidence>
<protein>
    <recommendedName>
        <fullName evidence="4">DUF3515 domain-containing protein</fullName>
    </recommendedName>
</protein>
<keyword evidence="1" id="KW-0732">Signal</keyword>
<feature type="signal peptide" evidence="1">
    <location>
        <begin position="1"/>
        <end position="26"/>
    </location>
</feature>
<organism evidence="2 3">
    <name type="scientific">Streptomyces netropsis</name>
    <name type="common">Streptoverticillium netropsis</name>
    <dbReference type="NCBI Taxonomy" id="55404"/>
    <lineage>
        <taxon>Bacteria</taxon>
        <taxon>Bacillati</taxon>
        <taxon>Actinomycetota</taxon>
        <taxon>Actinomycetes</taxon>
        <taxon>Kitasatosporales</taxon>
        <taxon>Streptomycetaceae</taxon>
        <taxon>Streptomyces</taxon>
    </lineage>
</organism>
<proteinExistence type="predicted"/>
<dbReference type="Proteomes" id="UP000556436">
    <property type="component" value="Unassembled WGS sequence"/>
</dbReference>
<comment type="caution">
    <text evidence="2">The sequence shown here is derived from an EMBL/GenBank/DDBJ whole genome shotgun (WGS) entry which is preliminary data.</text>
</comment>
<dbReference type="Pfam" id="PF12028">
    <property type="entry name" value="DUF3515"/>
    <property type="match status" value="1"/>
</dbReference>
<keyword evidence="3" id="KW-1185">Reference proteome</keyword>
<feature type="chain" id="PRO_5039192884" description="DUF3515 domain-containing protein" evidence="1">
    <location>
        <begin position="27"/>
        <end position="167"/>
    </location>
</feature>
<evidence type="ECO:0000313" key="2">
    <source>
        <dbReference type="EMBL" id="MBB4889670.1"/>
    </source>
</evidence>
<accession>A0A7W7PID4</accession>
<dbReference type="RefSeq" id="WP_184738293.1">
    <property type="nucleotide sequence ID" value="NZ_CP147867.1"/>
</dbReference>
<sequence>MKSSCRRLFGLPVAATLLTVAGCTSTDDASGALPAPTPSGQQAAHCRALRHELPSTVNELKRRTDRPDSDFTAAWGDTPITLRCGVPRPLVLTRGYKHYNPWSATVEINGVEWMPEQQPDGSLRCTTSKREAWVEVTVPKKYVGTGEFEMFTGLSDAVRKAVPLGVI</sequence>
<dbReference type="AlphaFoldDB" id="A0A7W7PID4"/>
<dbReference type="EMBL" id="JACHJG010000014">
    <property type="protein sequence ID" value="MBB4889670.1"/>
    <property type="molecule type" value="Genomic_DNA"/>
</dbReference>
<dbReference type="InterPro" id="IPR021903">
    <property type="entry name" value="DUF3515"/>
</dbReference>
<gene>
    <name evidence="2" type="ORF">FHS38_005746</name>
</gene>
<name>A0A7W7PID4_STRNE</name>
<dbReference type="PROSITE" id="PS51257">
    <property type="entry name" value="PROKAR_LIPOPROTEIN"/>
    <property type="match status" value="1"/>
</dbReference>
<evidence type="ECO:0008006" key="4">
    <source>
        <dbReference type="Google" id="ProtNLM"/>
    </source>
</evidence>
<evidence type="ECO:0000256" key="1">
    <source>
        <dbReference type="SAM" id="SignalP"/>
    </source>
</evidence>
<reference evidence="2 3" key="1">
    <citation type="submission" date="2020-08" db="EMBL/GenBank/DDBJ databases">
        <title>Genomic Encyclopedia of Type Strains, Phase III (KMG-III): the genomes of soil and plant-associated and newly described type strains.</title>
        <authorList>
            <person name="Whitman W."/>
        </authorList>
    </citation>
    <scope>NUCLEOTIDE SEQUENCE [LARGE SCALE GENOMIC DNA]</scope>
    <source>
        <strain evidence="2 3">CECT 3265</strain>
    </source>
</reference>